<dbReference type="GO" id="GO:0016746">
    <property type="term" value="F:acyltransferase activity"/>
    <property type="evidence" value="ECO:0007669"/>
    <property type="project" value="UniProtKB-KW"/>
</dbReference>
<dbReference type="InterPro" id="IPR029058">
    <property type="entry name" value="AB_hydrolase_fold"/>
</dbReference>
<dbReference type="RefSeq" id="WP_224790724.1">
    <property type="nucleotide sequence ID" value="NZ_CABVHE010000007.1"/>
</dbReference>
<organism evidence="2 3">
    <name type="scientific">Pseudomonas fluorescens</name>
    <dbReference type="NCBI Taxonomy" id="294"/>
    <lineage>
        <taxon>Bacteria</taxon>
        <taxon>Pseudomonadati</taxon>
        <taxon>Pseudomonadota</taxon>
        <taxon>Gammaproteobacteria</taxon>
        <taxon>Pseudomonadales</taxon>
        <taxon>Pseudomonadaceae</taxon>
        <taxon>Pseudomonas</taxon>
    </lineage>
</organism>
<reference evidence="2 3" key="1">
    <citation type="submission" date="2019-09" db="EMBL/GenBank/DDBJ databases">
        <authorList>
            <person name="Chandra G."/>
            <person name="Truman W A."/>
        </authorList>
    </citation>
    <scope>NUCLEOTIDE SEQUENCE [LARGE SCALE GENOMIC DNA]</scope>
    <source>
        <strain evidence="2">PS862</strain>
    </source>
</reference>
<dbReference type="EC" id="2.3.1.-" evidence="2"/>
<dbReference type="InterPro" id="IPR051321">
    <property type="entry name" value="PHA/PHB_synthase"/>
</dbReference>
<proteinExistence type="predicted"/>
<dbReference type="Gene3D" id="3.40.50.1820">
    <property type="entry name" value="alpha/beta hydrolase"/>
    <property type="match status" value="1"/>
</dbReference>
<keyword evidence="2" id="KW-0808">Transferase</keyword>
<name>A0A5E7MB67_PSEFL</name>
<dbReference type="SUPFAM" id="SSF53474">
    <property type="entry name" value="alpha/beta-Hydrolases"/>
    <property type="match status" value="1"/>
</dbReference>
<dbReference type="PANTHER" id="PTHR36837:SF2">
    <property type="entry name" value="POLY(3-HYDROXYALKANOATE) POLYMERASE SUBUNIT PHAC"/>
    <property type="match status" value="1"/>
</dbReference>
<dbReference type="Pfam" id="PF00561">
    <property type="entry name" value="Abhydrolase_1"/>
    <property type="match status" value="1"/>
</dbReference>
<feature type="domain" description="AB hydrolase-1" evidence="1">
    <location>
        <begin position="95"/>
        <end position="335"/>
    </location>
</feature>
<dbReference type="EMBL" id="CABVII010000018">
    <property type="protein sequence ID" value="VVP21899.1"/>
    <property type="molecule type" value="Genomic_DNA"/>
</dbReference>
<evidence type="ECO:0000313" key="2">
    <source>
        <dbReference type="EMBL" id="VVP21899.1"/>
    </source>
</evidence>
<dbReference type="AlphaFoldDB" id="A0A5E7MB67"/>
<protein>
    <submittedName>
        <fullName evidence="2">Poly(3-hydroxyalkanoate) polymerase subunit PhaC</fullName>
        <ecNumber evidence="2">2.3.1.-</ecNumber>
    </submittedName>
</protein>
<evidence type="ECO:0000313" key="3">
    <source>
        <dbReference type="Proteomes" id="UP000385207"/>
    </source>
</evidence>
<evidence type="ECO:0000259" key="1">
    <source>
        <dbReference type="Pfam" id="PF00561"/>
    </source>
</evidence>
<sequence length="358" mass="40224">MSRPHDNKPADLSLTDRLRSEVSMMAQRSLKGLEYLCTPPPAVGLTPKSLLHRRGTLGLYHYHATSDEIYRVPLLFVMATTSKAAIFDLTKGQSLIEFLLAKGYDVYVMDWNAPSREESHLKLEHYVLDFIPDCIRRVQQDSGVQDITLIGYCMGGVLSTLYAALHPGGPLKNLVCFTTPIDWTKMPLAKQRHFKAERLIDATGVVPPQTIVKAIELHRPAGRIAGRARLWDNMWNDDYVRGYRMMARFSDETLPLPGEYFRQLHQELGQKNSLYEGGLRIAGQEVDLKKIEVSLLHVIAKYDSLVPPDCAQPLVARVGSRDKEELMLPGGHVSVVAGPAAVKRMWPRLDQWLGGRSV</sequence>
<gene>
    <name evidence="2" type="primary">phaC_2</name>
    <name evidence="2" type="ORF">PS862_03900</name>
</gene>
<dbReference type="InterPro" id="IPR000073">
    <property type="entry name" value="AB_hydrolase_1"/>
</dbReference>
<keyword evidence="2" id="KW-0012">Acyltransferase</keyword>
<dbReference type="PANTHER" id="PTHR36837">
    <property type="entry name" value="POLY(3-HYDROXYALKANOATE) POLYMERASE SUBUNIT PHAC"/>
    <property type="match status" value="1"/>
</dbReference>
<accession>A0A5E7MB67</accession>
<dbReference type="Proteomes" id="UP000385207">
    <property type="component" value="Unassembled WGS sequence"/>
</dbReference>